<keyword evidence="1" id="KW-0175">Coiled coil</keyword>
<gene>
    <name evidence="2" type="primary">mylipa</name>
    <name evidence="2" type="ORF">AWC38_SpisGene2705</name>
</gene>
<proteinExistence type="predicted"/>
<dbReference type="STRING" id="50429.A0A2B4SSX5"/>
<evidence type="ECO:0000313" key="3">
    <source>
        <dbReference type="Proteomes" id="UP000225706"/>
    </source>
</evidence>
<dbReference type="InterPro" id="IPR013083">
    <property type="entry name" value="Znf_RING/FYVE/PHD"/>
</dbReference>
<keyword evidence="3" id="KW-1185">Reference proteome</keyword>
<sequence>MRMSSAMHRLPGGASNAETVIVAIDLNMIDFFTLGAASNAEPVNIDEEMEKFELDQMDTSVDDQQASLLGQLKQREQDKDQRIVELQKRNADLERQILEANIRGENDVLCMMCCERKRDVVFLHEDLSIRHSCCCSECAARLNSCPICRGEIIHWIPHSEHNSNSDLFSSSVPFKFILVKNF</sequence>
<dbReference type="AlphaFoldDB" id="A0A2B4SSX5"/>
<organism evidence="2 3">
    <name type="scientific">Stylophora pistillata</name>
    <name type="common">Smooth cauliflower coral</name>
    <dbReference type="NCBI Taxonomy" id="50429"/>
    <lineage>
        <taxon>Eukaryota</taxon>
        <taxon>Metazoa</taxon>
        <taxon>Cnidaria</taxon>
        <taxon>Anthozoa</taxon>
        <taxon>Hexacorallia</taxon>
        <taxon>Scleractinia</taxon>
        <taxon>Astrocoeniina</taxon>
        <taxon>Pocilloporidae</taxon>
        <taxon>Stylophora</taxon>
    </lineage>
</organism>
<accession>A0A2B4SSX5</accession>
<name>A0A2B4SSX5_STYPI</name>
<reference evidence="3" key="1">
    <citation type="journal article" date="2017" name="bioRxiv">
        <title>Comparative analysis of the genomes of Stylophora pistillata and Acropora digitifera provides evidence for extensive differences between species of corals.</title>
        <authorList>
            <person name="Voolstra C.R."/>
            <person name="Li Y."/>
            <person name="Liew Y.J."/>
            <person name="Baumgarten S."/>
            <person name="Zoccola D."/>
            <person name="Flot J.-F."/>
            <person name="Tambutte S."/>
            <person name="Allemand D."/>
            <person name="Aranda M."/>
        </authorList>
    </citation>
    <scope>NUCLEOTIDE SEQUENCE [LARGE SCALE GENOMIC DNA]</scope>
</reference>
<comment type="caution">
    <text evidence="2">The sequence shown here is derived from an EMBL/GenBank/DDBJ whole genome shotgun (WGS) entry which is preliminary data.</text>
</comment>
<dbReference type="Proteomes" id="UP000225706">
    <property type="component" value="Unassembled WGS sequence"/>
</dbReference>
<feature type="coiled-coil region" evidence="1">
    <location>
        <begin position="69"/>
        <end position="103"/>
    </location>
</feature>
<evidence type="ECO:0000256" key="1">
    <source>
        <dbReference type="SAM" id="Coils"/>
    </source>
</evidence>
<evidence type="ECO:0000313" key="2">
    <source>
        <dbReference type="EMBL" id="PFX32436.1"/>
    </source>
</evidence>
<dbReference type="Gene3D" id="3.30.40.10">
    <property type="entry name" value="Zinc/RING finger domain, C3HC4 (zinc finger)"/>
    <property type="match status" value="1"/>
</dbReference>
<protein>
    <submittedName>
        <fullName evidence="2">E3 ubiquitin-protein ligase MYLIP-A</fullName>
    </submittedName>
</protein>
<dbReference type="Pfam" id="PF13920">
    <property type="entry name" value="zf-C3HC4_3"/>
    <property type="match status" value="1"/>
</dbReference>
<dbReference type="EMBL" id="LSMT01000023">
    <property type="protein sequence ID" value="PFX32436.1"/>
    <property type="molecule type" value="Genomic_DNA"/>
</dbReference>